<accession>A0A815YAP1</accession>
<comment type="caution">
    <text evidence="2">The sequence shown here is derived from an EMBL/GenBank/DDBJ whole genome shotgun (WGS) entry which is preliminary data.</text>
</comment>
<feature type="domain" description="DUF5580" evidence="1">
    <location>
        <begin position="27"/>
        <end position="88"/>
    </location>
</feature>
<organism evidence="2 3">
    <name type="scientific">Rotaria sordida</name>
    <dbReference type="NCBI Taxonomy" id="392033"/>
    <lineage>
        <taxon>Eukaryota</taxon>
        <taxon>Metazoa</taxon>
        <taxon>Spiralia</taxon>
        <taxon>Gnathifera</taxon>
        <taxon>Rotifera</taxon>
        <taxon>Eurotatoria</taxon>
        <taxon>Bdelloidea</taxon>
        <taxon>Philodinida</taxon>
        <taxon>Philodinidae</taxon>
        <taxon>Rotaria</taxon>
    </lineage>
</organism>
<dbReference type="Proteomes" id="UP000663889">
    <property type="component" value="Unassembled WGS sequence"/>
</dbReference>
<gene>
    <name evidence="2" type="ORF">SEV965_LOCUS39451</name>
</gene>
<proteinExistence type="predicted"/>
<reference evidence="2" key="1">
    <citation type="submission" date="2021-02" db="EMBL/GenBank/DDBJ databases">
        <authorList>
            <person name="Nowell W R."/>
        </authorList>
    </citation>
    <scope>NUCLEOTIDE SEQUENCE</scope>
</reference>
<name>A0A815YAP1_9BILA</name>
<dbReference type="Pfam" id="PF20742">
    <property type="entry name" value="DUF5580_M"/>
    <property type="match status" value="1"/>
</dbReference>
<dbReference type="InterPro" id="IPR049246">
    <property type="entry name" value="DUF5580_M"/>
</dbReference>
<protein>
    <recommendedName>
        <fullName evidence="1">DUF5580 domain-containing protein</fullName>
    </recommendedName>
</protein>
<dbReference type="EMBL" id="CAJNOU010014199">
    <property type="protein sequence ID" value="CAF1568007.1"/>
    <property type="molecule type" value="Genomic_DNA"/>
</dbReference>
<evidence type="ECO:0000313" key="2">
    <source>
        <dbReference type="EMBL" id="CAF1568007.1"/>
    </source>
</evidence>
<dbReference type="InterPro" id="IPR011992">
    <property type="entry name" value="EF-hand-dom_pair"/>
</dbReference>
<evidence type="ECO:0000313" key="3">
    <source>
        <dbReference type="Proteomes" id="UP000663889"/>
    </source>
</evidence>
<sequence>MRFGSSVVNDDDDNESFDPDERQVRILLKQNLKYFDINGAIDFDKLYREFKNTDRNQTGILNRQQIEEVIYKVRIPLQRSLIFQILEKHCRAYLRLYIKIF</sequence>
<dbReference type="AlphaFoldDB" id="A0A815YAP1"/>
<evidence type="ECO:0000259" key="1">
    <source>
        <dbReference type="Pfam" id="PF20742"/>
    </source>
</evidence>
<dbReference type="SUPFAM" id="SSF47473">
    <property type="entry name" value="EF-hand"/>
    <property type="match status" value="1"/>
</dbReference>